<dbReference type="EMBL" id="JAMFTS010000001">
    <property type="protein sequence ID" value="KAJ4814727.1"/>
    <property type="molecule type" value="Genomic_DNA"/>
</dbReference>
<accession>A0AAV8HIS6</accession>
<dbReference type="AlphaFoldDB" id="A0AAV8HIS6"/>
<dbReference type="Proteomes" id="UP001140206">
    <property type="component" value="Chromosome 4"/>
</dbReference>
<dbReference type="InterPro" id="IPR040361">
    <property type="entry name" value="TPD1"/>
</dbReference>
<evidence type="ECO:0000313" key="4">
    <source>
        <dbReference type="EMBL" id="KAJ4814727.1"/>
    </source>
</evidence>
<name>A0AAV8HIS6_9POAL</name>
<evidence type="ECO:0000256" key="2">
    <source>
        <dbReference type="SAM" id="SignalP"/>
    </source>
</evidence>
<dbReference type="PANTHER" id="PTHR33184">
    <property type="entry name" value="PROTEIN TAPETUM DETERMINANT 1-LIKE-RELATED"/>
    <property type="match status" value="1"/>
</dbReference>
<evidence type="ECO:0000256" key="1">
    <source>
        <dbReference type="ARBA" id="ARBA00022729"/>
    </source>
</evidence>
<organism evidence="4 5">
    <name type="scientific">Rhynchospora pubera</name>
    <dbReference type="NCBI Taxonomy" id="906938"/>
    <lineage>
        <taxon>Eukaryota</taxon>
        <taxon>Viridiplantae</taxon>
        <taxon>Streptophyta</taxon>
        <taxon>Embryophyta</taxon>
        <taxon>Tracheophyta</taxon>
        <taxon>Spermatophyta</taxon>
        <taxon>Magnoliopsida</taxon>
        <taxon>Liliopsida</taxon>
        <taxon>Poales</taxon>
        <taxon>Cyperaceae</taxon>
        <taxon>Cyperoideae</taxon>
        <taxon>Rhynchosporeae</taxon>
        <taxon>Rhynchospora</taxon>
    </lineage>
</organism>
<keyword evidence="1 2" id="KW-0732">Signal</keyword>
<dbReference type="GO" id="GO:0001709">
    <property type="term" value="P:cell fate determination"/>
    <property type="evidence" value="ECO:0007669"/>
    <property type="project" value="TreeGrafter"/>
</dbReference>
<dbReference type="Proteomes" id="UP001140206">
    <property type="component" value="Chromosome 1"/>
</dbReference>
<comment type="caution">
    <text evidence="4">The sequence shown here is derived from an EMBL/GenBank/DDBJ whole genome shotgun (WGS) entry which is preliminary data.</text>
</comment>
<keyword evidence="5" id="KW-1185">Reference proteome</keyword>
<dbReference type="EMBL" id="JAMFTS010000004">
    <property type="protein sequence ID" value="KAJ4762243.1"/>
    <property type="molecule type" value="Genomic_DNA"/>
</dbReference>
<feature type="signal peptide" evidence="2">
    <location>
        <begin position="1"/>
        <end position="25"/>
    </location>
</feature>
<protein>
    <submittedName>
        <fullName evidence="4">Uncharacterized protein</fullName>
    </submittedName>
</protein>
<proteinExistence type="predicted"/>
<evidence type="ECO:0000313" key="5">
    <source>
        <dbReference type="Proteomes" id="UP001140206"/>
    </source>
</evidence>
<evidence type="ECO:0000313" key="3">
    <source>
        <dbReference type="EMBL" id="KAJ4762243.1"/>
    </source>
</evidence>
<gene>
    <name evidence="4" type="ORF">LUZ62_027293</name>
    <name evidence="3" type="ORF">LUZ62_072618</name>
</gene>
<reference evidence="4" key="1">
    <citation type="submission" date="2022-08" db="EMBL/GenBank/DDBJ databases">
        <authorList>
            <person name="Marques A."/>
        </authorList>
    </citation>
    <scope>NUCLEOTIDE SEQUENCE</scope>
    <source>
        <strain evidence="4">RhyPub2mFocal</strain>
        <tissue evidence="4">Leaves</tissue>
    </source>
</reference>
<feature type="chain" id="PRO_5044716568" evidence="2">
    <location>
        <begin position="26"/>
        <end position="127"/>
    </location>
</feature>
<sequence>MAAPLKLVQSIAWIAFFCLLIGGQAQSQCSYKDILVTESRTGNFIHGKPQYHVVIRNNCACAQSGIQLDCTGFTSVDEIKPTILRRAGNVCILIQGRTLNQGDWAHFKYAADNQFWFNPISSDPSCR</sequence>
<dbReference type="PANTHER" id="PTHR33184:SF72">
    <property type="entry name" value="BETA-1,3-N-ACETYLGLUCOSAMINYLTRANSFERASE FAMILY PROTEIN"/>
    <property type="match status" value="1"/>
</dbReference>
<dbReference type="Pfam" id="PF24068">
    <property type="entry name" value="TPD1_C"/>
    <property type="match status" value="1"/>
</dbReference>